<reference evidence="7" key="1">
    <citation type="journal article" date="2021" name="Sci. Rep.">
        <title>Diploid genomic architecture of Nitzschia inconspicua, an elite biomass production diatom.</title>
        <authorList>
            <person name="Oliver A."/>
            <person name="Podell S."/>
            <person name="Pinowska A."/>
            <person name="Traller J.C."/>
            <person name="Smith S.R."/>
            <person name="McClure R."/>
            <person name="Beliaev A."/>
            <person name="Bohutskyi P."/>
            <person name="Hill E.A."/>
            <person name="Rabines A."/>
            <person name="Zheng H."/>
            <person name="Allen L.Z."/>
            <person name="Kuo A."/>
            <person name="Grigoriev I.V."/>
            <person name="Allen A.E."/>
            <person name="Hazlebeck D."/>
            <person name="Allen E.E."/>
        </authorList>
    </citation>
    <scope>NUCLEOTIDE SEQUENCE</scope>
    <source>
        <strain evidence="7">Hildebrandi</strain>
    </source>
</reference>
<dbReference type="AlphaFoldDB" id="A0A9K3LWR2"/>
<keyword evidence="1" id="KW-0479">Metal-binding</keyword>
<feature type="compositionally biased region" description="Basic and acidic residues" evidence="5">
    <location>
        <begin position="927"/>
        <end position="936"/>
    </location>
</feature>
<dbReference type="EMBL" id="JAGRRH010000006">
    <property type="protein sequence ID" value="KAG7368481.1"/>
    <property type="molecule type" value="Genomic_DNA"/>
</dbReference>
<feature type="domain" description="PHD-type" evidence="6">
    <location>
        <begin position="151"/>
        <end position="200"/>
    </location>
</feature>
<feature type="compositionally biased region" description="Basic and acidic residues" evidence="5">
    <location>
        <begin position="613"/>
        <end position="628"/>
    </location>
</feature>
<feature type="compositionally biased region" description="Low complexity" evidence="5">
    <location>
        <begin position="629"/>
        <end position="638"/>
    </location>
</feature>
<dbReference type="InterPro" id="IPR001965">
    <property type="entry name" value="Znf_PHD"/>
</dbReference>
<dbReference type="GO" id="GO:0003677">
    <property type="term" value="F:DNA binding"/>
    <property type="evidence" value="ECO:0007669"/>
    <property type="project" value="InterPro"/>
</dbReference>
<feature type="compositionally biased region" description="Basic and acidic residues" evidence="5">
    <location>
        <begin position="243"/>
        <end position="282"/>
    </location>
</feature>
<evidence type="ECO:0000313" key="8">
    <source>
        <dbReference type="Proteomes" id="UP000693970"/>
    </source>
</evidence>
<feature type="compositionally biased region" description="Basic and acidic residues" evidence="5">
    <location>
        <begin position="716"/>
        <end position="735"/>
    </location>
</feature>
<keyword evidence="2 4" id="KW-0863">Zinc-finger</keyword>
<comment type="caution">
    <text evidence="7">The sequence shown here is derived from an EMBL/GenBank/DDBJ whole genome shotgun (WGS) entry which is preliminary data.</text>
</comment>
<proteinExistence type="predicted"/>
<reference evidence="7" key="2">
    <citation type="submission" date="2021-04" db="EMBL/GenBank/DDBJ databases">
        <authorList>
            <person name="Podell S."/>
        </authorList>
    </citation>
    <scope>NUCLEOTIDE SEQUENCE</scope>
    <source>
        <strain evidence="7">Hildebrandi</strain>
    </source>
</reference>
<feature type="region of interest" description="Disordered" evidence="5">
    <location>
        <begin position="404"/>
        <end position="431"/>
    </location>
</feature>
<feature type="region of interest" description="Disordered" evidence="5">
    <location>
        <begin position="1115"/>
        <end position="1154"/>
    </location>
</feature>
<dbReference type="InterPro" id="IPR019786">
    <property type="entry name" value="Zinc_finger_PHD-type_CS"/>
</dbReference>
<feature type="compositionally biased region" description="Basic and acidic residues" evidence="5">
    <location>
        <begin position="95"/>
        <end position="112"/>
    </location>
</feature>
<protein>
    <submittedName>
        <fullName evidence="7">PHD-finger domain containing protein</fullName>
    </submittedName>
</protein>
<feature type="region of interest" description="Disordered" evidence="5">
    <location>
        <begin position="784"/>
        <end position="809"/>
    </location>
</feature>
<dbReference type="PROSITE" id="PS50016">
    <property type="entry name" value="ZF_PHD_2"/>
    <property type="match status" value="2"/>
</dbReference>
<dbReference type="InterPro" id="IPR019787">
    <property type="entry name" value="Znf_PHD-finger"/>
</dbReference>
<dbReference type="PANTHER" id="PTHR24102">
    <property type="entry name" value="PHD FINGER PROTEIN"/>
    <property type="match status" value="1"/>
</dbReference>
<feature type="region of interest" description="Disordered" evidence="5">
    <location>
        <begin position="46"/>
        <end position="139"/>
    </location>
</feature>
<feature type="region of interest" description="Disordered" evidence="5">
    <location>
        <begin position="876"/>
        <end position="961"/>
    </location>
</feature>
<feature type="compositionally biased region" description="Polar residues" evidence="5">
    <location>
        <begin position="877"/>
        <end position="888"/>
    </location>
</feature>
<evidence type="ECO:0000259" key="6">
    <source>
        <dbReference type="PROSITE" id="PS50016"/>
    </source>
</evidence>
<feature type="compositionally biased region" description="Polar residues" evidence="5">
    <location>
        <begin position="1121"/>
        <end position="1154"/>
    </location>
</feature>
<dbReference type="PROSITE" id="PS01359">
    <property type="entry name" value="ZF_PHD_1"/>
    <property type="match status" value="2"/>
</dbReference>
<evidence type="ECO:0000256" key="1">
    <source>
        <dbReference type="ARBA" id="ARBA00022723"/>
    </source>
</evidence>
<sequence length="1154" mass="125917">MVVKKYLCAAPRPESYEEKAEALLDALGGDEEKRESVVRQTLAQLRKLHGNDRRTGPGRRSNADHAIAFYEYILGEGEEDGNDEDQNCETDEESDAAKSADSTRDNRRNTAKEEDEGHGDDSTNGDESTSNDTNSQTVESMDTQEFLNQHNDECEVCNQPGELLCCSTCSLVFHMKCLRPTLASLPKAEDEWSCPHCIIQGIKGHKRHSKAWKAAAAGVRAMNRLQIRQVKEGGEDEQNTGDEDNHPESQESDDNKKPSAVEKEVITSESKRKEVSKEEMTEQNKVPAKHTEEEEDEANKAKPSTENQEGNLTGETSEIESSPRKKRSLAPNKTSDPSIGTNESTENLVVRGRRIRRQPALFQPQACADSRWQSDERVFEASKVDEDKEKEPKLDIGMKAANIPDAAASTSTRKVEAKSSPAKPERADNTSEELEKSGVYCNFCFDDPVISVCVFCGCRKCFGKHSKEKYVKCRKCNDKYHLFCVGLEKVPEDKKKWVCFTCDKTSSQKISTRRATTSVFGKGRPYHNNKSDTSVESSNRTSTSNYLKTTTSSASTSPEKTSRGRSPTSKNPLKTPSPRKRGRPPKSTRSSEPSSLKKRGRPPKSISKSLAPSKRDRPPKDSDDKRPNSDASTGSSSPPRKRGRPPKNPSSPSPEVKKRGPGRPPNSSRGPGRPPKSDVSVASSGAASSTPAAEDPPTLPEPIKLSRSGRIVKRQSFHDEVVEGEQHLRSTKVEQEQQQSSSKSQPLIVPKSKSNESSEQRKNIKADKIQEVEKNSAVQEVDVIAPSLSVDGSLRDEEDKDEVFAPVRMKPILQPPAPSMRPIIVESKPFPAQPVIKAKVVKPTIVPPVVAPGGSFPSSAIHPNIAVPMAAGPQVSRPAQQPAVNPTPITVKPAPAAPESVAKVSTAWQGRSTSGARSSAPSAPRTKLLDPKKLEAAIKALPSDPEEMKPSSKTPRRKPGARECMQISRRFGVKVIPEKHMKILLDYCSRGKVEHLIRMRERLDCHSRYLESQIAGLEMLVIEKGETDVVVPPLPECFDSIGKHEGLKQRTFSDAGSIDTVVPPVHISGKPTAVAVSATKVNSVVASREAIAPSASCPSLSQKPTAAACSTALRPGVATEVSPSTTVQQPLQDSTQNPNNVDATKTNQQGNVSL</sequence>
<dbReference type="Proteomes" id="UP000693970">
    <property type="component" value="Unassembled WGS sequence"/>
</dbReference>
<evidence type="ECO:0000256" key="2">
    <source>
        <dbReference type="ARBA" id="ARBA00022771"/>
    </source>
</evidence>
<feature type="domain" description="PHD-type" evidence="6">
    <location>
        <begin position="450"/>
        <end position="505"/>
    </location>
</feature>
<name>A0A9K3LWR2_9STRA</name>
<organism evidence="7 8">
    <name type="scientific">Nitzschia inconspicua</name>
    <dbReference type="NCBI Taxonomy" id="303405"/>
    <lineage>
        <taxon>Eukaryota</taxon>
        <taxon>Sar</taxon>
        <taxon>Stramenopiles</taxon>
        <taxon>Ochrophyta</taxon>
        <taxon>Bacillariophyta</taxon>
        <taxon>Bacillariophyceae</taxon>
        <taxon>Bacillariophycidae</taxon>
        <taxon>Bacillariales</taxon>
        <taxon>Bacillariaceae</taxon>
        <taxon>Nitzschia</taxon>
    </lineage>
</organism>
<evidence type="ECO:0000313" key="7">
    <source>
        <dbReference type="EMBL" id="KAG7368481.1"/>
    </source>
</evidence>
<feature type="compositionally biased region" description="Low complexity" evidence="5">
    <location>
        <begin position="680"/>
        <end position="693"/>
    </location>
</feature>
<accession>A0A9K3LWR2</accession>
<feature type="compositionally biased region" description="Basic residues" evidence="5">
    <location>
        <begin position="577"/>
        <end position="586"/>
    </location>
</feature>
<dbReference type="CDD" id="cd15532">
    <property type="entry name" value="PHD2_CHD_II"/>
    <property type="match status" value="1"/>
</dbReference>
<feature type="compositionally biased region" description="Polar residues" evidence="5">
    <location>
        <begin position="531"/>
        <end position="572"/>
    </location>
</feature>
<evidence type="ECO:0000256" key="4">
    <source>
        <dbReference type="PROSITE-ProRule" id="PRU00146"/>
    </source>
</evidence>
<feature type="compositionally biased region" description="Polar residues" evidence="5">
    <location>
        <begin position="125"/>
        <end position="139"/>
    </location>
</feature>
<feature type="region of interest" description="Disordered" evidence="5">
    <location>
        <begin position="229"/>
        <end position="351"/>
    </location>
</feature>
<keyword evidence="8" id="KW-1185">Reference proteome</keyword>
<evidence type="ECO:0000256" key="5">
    <source>
        <dbReference type="SAM" id="MobiDB-lite"/>
    </source>
</evidence>
<feature type="region of interest" description="Disordered" evidence="5">
    <location>
        <begin position="513"/>
        <end position="771"/>
    </location>
</feature>
<feature type="compositionally biased region" description="Basic and acidic residues" evidence="5">
    <location>
        <begin position="413"/>
        <end position="431"/>
    </location>
</feature>
<feature type="compositionally biased region" description="Polar residues" evidence="5">
    <location>
        <begin position="331"/>
        <end position="347"/>
    </location>
</feature>
<dbReference type="PANTHER" id="PTHR24102:SF28">
    <property type="entry name" value="PHD-TYPE DOMAIN-CONTAINING PROTEIN"/>
    <property type="match status" value="1"/>
</dbReference>
<feature type="compositionally biased region" description="Acidic residues" evidence="5">
    <location>
        <begin position="76"/>
        <end position="94"/>
    </location>
</feature>
<dbReference type="OrthoDB" id="124855at2759"/>
<feature type="compositionally biased region" description="Polar residues" evidence="5">
    <location>
        <begin position="302"/>
        <end position="320"/>
    </location>
</feature>
<dbReference type="SMART" id="SM00249">
    <property type="entry name" value="PHD"/>
    <property type="match status" value="2"/>
</dbReference>
<dbReference type="SMART" id="SM00384">
    <property type="entry name" value="AT_hook"/>
    <property type="match status" value="5"/>
</dbReference>
<feature type="compositionally biased region" description="Low complexity" evidence="5">
    <location>
        <begin position="736"/>
        <end position="745"/>
    </location>
</feature>
<feature type="compositionally biased region" description="Basic and acidic residues" evidence="5">
    <location>
        <begin position="753"/>
        <end position="771"/>
    </location>
</feature>
<dbReference type="InterPro" id="IPR017956">
    <property type="entry name" value="AT_hook_DNA-bd_motif"/>
</dbReference>
<keyword evidence="3" id="KW-0862">Zinc</keyword>
<evidence type="ECO:0000256" key="3">
    <source>
        <dbReference type="ARBA" id="ARBA00022833"/>
    </source>
</evidence>
<dbReference type="GO" id="GO:0008270">
    <property type="term" value="F:zinc ion binding"/>
    <property type="evidence" value="ECO:0007669"/>
    <property type="project" value="UniProtKB-KW"/>
</dbReference>
<dbReference type="Pfam" id="PF00628">
    <property type="entry name" value="PHD"/>
    <property type="match status" value="1"/>
</dbReference>
<feature type="compositionally biased region" description="Low complexity" evidence="5">
    <location>
        <begin position="910"/>
        <end position="926"/>
    </location>
</feature>
<gene>
    <name evidence="7" type="ORF">IV203_031224</name>
</gene>